<organism evidence="4 5">
    <name type="scientific">Iris pallida</name>
    <name type="common">Sweet iris</name>
    <dbReference type="NCBI Taxonomy" id="29817"/>
    <lineage>
        <taxon>Eukaryota</taxon>
        <taxon>Viridiplantae</taxon>
        <taxon>Streptophyta</taxon>
        <taxon>Embryophyta</taxon>
        <taxon>Tracheophyta</taxon>
        <taxon>Spermatophyta</taxon>
        <taxon>Magnoliopsida</taxon>
        <taxon>Liliopsida</taxon>
        <taxon>Asparagales</taxon>
        <taxon>Iridaceae</taxon>
        <taxon>Iridoideae</taxon>
        <taxon>Irideae</taxon>
        <taxon>Iris</taxon>
    </lineage>
</organism>
<feature type="compositionally biased region" description="Basic and acidic residues" evidence="3">
    <location>
        <begin position="303"/>
        <end position="313"/>
    </location>
</feature>
<sequence length="334" mass="37192">MEAYKLWVRKHREFVHSLESLANGITWLLPERFSNSEIGPEAVYAFLGILSAVNQHIIDTAPSQSRPPGSEQLSSFPWSLCVSTLKDLETVVEVAAQHFYGNDGKWNFIAITEALKAMVRLALFRDSGYKMLLQGGEVANVEEKVHNVRRLHHALGGGSGRPGGYPGPGNLQNYNGYIPQHLEGRAMLALNRFGESAKLASSMMRLNRFQQNLELPAFLTEKPTLSTIWSQKGLCGQFFVAGEVLCILRPLIYVLFIRKYGIQSWTPWLVSLAVDLTGMGVLSRATNTSRGGGEDEYFQLSTSEKDEASKTTEADMGSLHYERSIFYEVHQASS</sequence>
<accession>A0AAX6HEI8</accession>
<evidence type="ECO:0000256" key="1">
    <source>
        <dbReference type="ARBA" id="ARBA00009505"/>
    </source>
</evidence>
<protein>
    <recommendedName>
        <fullName evidence="2">Peroxisomal membrane protein PEX16</fullName>
    </recommendedName>
</protein>
<reference evidence="4" key="2">
    <citation type="submission" date="2023-04" db="EMBL/GenBank/DDBJ databases">
        <authorList>
            <person name="Bruccoleri R.E."/>
            <person name="Oakeley E.J."/>
            <person name="Faust A.-M."/>
            <person name="Dessus-Babus S."/>
            <person name="Altorfer M."/>
            <person name="Burckhardt D."/>
            <person name="Oertli M."/>
            <person name="Naumann U."/>
            <person name="Petersen F."/>
            <person name="Wong J."/>
        </authorList>
    </citation>
    <scope>NUCLEOTIDE SEQUENCE</scope>
    <source>
        <strain evidence="4">GSM-AAB239-AS_SAM_17_03QT</strain>
        <tissue evidence="4">Leaf</tissue>
    </source>
</reference>
<dbReference type="Proteomes" id="UP001140949">
    <property type="component" value="Unassembled WGS sequence"/>
</dbReference>
<evidence type="ECO:0000313" key="4">
    <source>
        <dbReference type="EMBL" id="KAJ6839047.1"/>
    </source>
</evidence>
<comment type="caution">
    <text evidence="4">The sequence shown here is derived from an EMBL/GenBank/DDBJ whole genome shotgun (WGS) entry which is preliminary data.</text>
</comment>
<dbReference type="Pfam" id="PF08610">
    <property type="entry name" value="Pex16"/>
    <property type="match status" value="1"/>
</dbReference>
<name>A0AAX6HEI8_IRIPA</name>
<keyword evidence="5" id="KW-1185">Reference proteome</keyword>
<evidence type="ECO:0000256" key="3">
    <source>
        <dbReference type="SAM" id="MobiDB-lite"/>
    </source>
</evidence>
<dbReference type="GO" id="GO:0005778">
    <property type="term" value="C:peroxisomal membrane"/>
    <property type="evidence" value="ECO:0007669"/>
    <property type="project" value="UniProtKB-SubCell"/>
</dbReference>
<proteinExistence type="inferred from homology"/>
<comment type="subcellular location">
    <subcellularLocation>
        <location evidence="2">Peroxisome membrane</location>
    </subcellularLocation>
</comment>
<evidence type="ECO:0000256" key="2">
    <source>
        <dbReference type="RuleBase" id="RU365003"/>
    </source>
</evidence>
<evidence type="ECO:0000313" key="5">
    <source>
        <dbReference type="Proteomes" id="UP001140949"/>
    </source>
</evidence>
<keyword evidence="2" id="KW-0576">Peroxisome</keyword>
<dbReference type="PANTHER" id="PTHR13299:SF0">
    <property type="entry name" value="PEROXISOMAL MEMBRANE PROTEIN PEX16"/>
    <property type="match status" value="1"/>
</dbReference>
<dbReference type="EMBL" id="JANAVB010010199">
    <property type="protein sequence ID" value="KAJ6839047.1"/>
    <property type="molecule type" value="Genomic_DNA"/>
</dbReference>
<gene>
    <name evidence="4" type="ORF">M6B38_316240</name>
</gene>
<dbReference type="AlphaFoldDB" id="A0AAX6HEI8"/>
<dbReference type="PANTHER" id="PTHR13299">
    <property type="entry name" value="PEROXISOMAL MEMBRANE PROTEIN PEX16"/>
    <property type="match status" value="1"/>
</dbReference>
<keyword evidence="2" id="KW-0962">Peroxisome biogenesis</keyword>
<dbReference type="GO" id="GO:0007031">
    <property type="term" value="P:peroxisome organization"/>
    <property type="evidence" value="ECO:0007669"/>
    <property type="project" value="UniProtKB-KW"/>
</dbReference>
<reference evidence="4" key="1">
    <citation type="journal article" date="2023" name="GigaByte">
        <title>Genome assembly of the bearded iris, Iris pallida Lam.</title>
        <authorList>
            <person name="Bruccoleri R.E."/>
            <person name="Oakeley E.J."/>
            <person name="Faust A.M.E."/>
            <person name="Altorfer M."/>
            <person name="Dessus-Babus S."/>
            <person name="Burckhardt D."/>
            <person name="Oertli M."/>
            <person name="Naumann U."/>
            <person name="Petersen F."/>
            <person name="Wong J."/>
        </authorList>
    </citation>
    <scope>NUCLEOTIDE SEQUENCE</scope>
    <source>
        <strain evidence="4">GSM-AAB239-AS_SAM_17_03QT</strain>
    </source>
</reference>
<feature type="region of interest" description="Disordered" evidence="3">
    <location>
        <begin position="285"/>
        <end position="314"/>
    </location>
</feature>
<comment type="similarity">
    <text evidence="1 2">Belongs to the peroxin-16 family.</text>
</comment>
<dbReference type="InterPro" id="IPR013919">
    <property type="entry name" value="Pex16"/>
</dbReference>